<dbReference type="GO" id="GO:0022857">
    <property type="term" value="F:transmembrane transporter activity"/>
    <property type="evidence" value="ECO:0007669"/>
    <property type="project" value="InterPro"/>
</dbReference>
<feature type="transmembrane region" description="Helical" evidence="7">
    <location>
        <begin position="394"/>
        <end position="414"/>
    </location>
</feature>
<feature type="transmembrane region" description="Helical" evidence="7">
    <location>
        <begin position="79"/>
        <end position="102"/>
    </location>
</feature>
<dbReference type="OrthoDB" id="6730379at2759"/>
<feature type="transmembrane region" description="Helical" evidence="7">
    <location>
        <begin position="304"/>
        <end position="326"/>
    </location>
</feature>
<dbReference type="Gene3D" id="1.20.1250.20">
    <property type="entry name" value="MFS general substrate transporter like domains"/>
    <property type="match status" value="2"/>
</dbReference>
<evidence type="ECO:0000313" key="9">
    <source>
        <dbReference type="Proteomes" id="UP000092583"/>
    </source>
</evidence>
<dbReference type="EMBL" id="KV700097">
    <property type="protein sequence ID" value="OCF54007.1"/>
    <property type="molecule type" value="Genomic_DNA"/>
</dbReference>
<feature type="transmembrane region" description="Helical" evidence="7">
    <location>
        <begin position="170"/>
        <end position="190"/>
    </location>
</feature>
<keyword evidence="9" id="KW-1185">Reference proteome</keyword>
<evidence type="ECO:0000256" key="5">
    <source>
        <dbReference type="ARBA" id="ARBA00023136"/>
    </source>
</evidence>
<dbReference type="PANTHER" id="PTHR43791">
    <property type="entry name" value="PERMEASE-RELATED"/>
    <property type="match status" value="1"/>
</dbReference>
<feature type="transmembrane region" description="Helical" evidence="7">
    <location>
        <begin position="196"/>
        <end position="219"/>
    </location>
</feature>
<dbReference type="Pfam" id="PF07690">
    <property type="entry name" value="MFS_1"/>
    <property type="match status" value="1"/>
</dbReference>
<dbReference type="GO" id="GO:0016020">
    <property type="term" value="C:membrane"/>
    <property type="evidence" value="ECO:0007669"/>
    <property type="project" value="UniProtKB-SubCell"/>
</dbReference>
<comment type="similarity">
    <text evidence="6">Belongs to the major facilitator superfamily. Allantoate permease family.</text>
</comment>
<keyword evidence="2" id="KW-0813">Transport</keyword>
<protein>
    <recommendedName>
        <fullName evidence="10">Major facilitator superfamily (MFS) profile domain-containing protein</fullName>
    </recommendedName>
</protein>
<gene>
    <name evidence="8" type="ORF">L486_08485</name>
</gene>
<evidence type="ECO:0000256" key="2">
    <source>
        <dbReference type="ARBA" id="ARBA00022448"/>
    </source>
</evidence>
<dbReference type="SUPFAM" id="SSF103473">
    <property type="entry name" value="MFS general substrate transporter"/>
    <property type="match status" value="1"/>
</dbReference>
<proteinExistence type="inferred from homology"/>
<dbReference type="Proteomes" id="UP000092583">
    <property type="component" value="Unassembled WGS sequence"/>
</dbReference>
<keyword evidence="4 7" id="KW-1133">Transmembrane helix</keyword>
<reference evidence="8 9" key="1">
    <citation type="submission" date="2013-07" db="EMBL/GenBank/DDBJ databases">
        <title>The Genome Sequence of Kwoniella mangroviensis CBS10435.</title>
        <authorList>
            <consortium name="The Broad Institute Genome Sequencing Platform"/>
            <person name="Cuomo C."/>
            <person name="Litvintseva A."/>
            <person name="Chen Y."/>
            <person name="Heitman J."/>
            <person name="Sun S."/>
            <person name="Springer D."/>
            <person name="Dromer F."/>
            <person name="Young S.K."/>
            <person name="Zeng Q."/>
            <person name="Gargeya S."/>
            <person name="Fitzgerald M."/>
            <person name="Abouelleil A."/>
            <person name="Alvarado L."/>
            <person name="Berlin A.M."/>
            <person name="Chapman S.B."/>
            <person name="Dewar J."/>
            <person name="Goldberg J."/>
            <person name="Griggs A."/>
            <person name="Gujja S."/>
            <person name="Hansen M."/>
            <person name="Howarth C."/>
            <person name="Imamovic A."/>
            <person name="Larimer J."/>
            <person name="McCowan C."/>
            <person name="Murphy C."/>
            <person name="Pearson M."/>
            <person name="Priest M."/>
            <person name="Roberts A."/>
            <person name="Saif S."/>
            <person name="Shea T."/>
            <person name="Sykes S."/>
            <person name="Wortman J."/>
            <person name="Nusbaum C."/>
            <person name="Birren B."/>
        </authorList>
    </citation>
    <scope>NUCLEOTIDE SEQUENCE [LARGE SCALE GENOMIC DNA]</scope>
    <source>
        <strain evidence="8 9">CBS 10435</strain>
    </source>
</reference>
<dbReference type="InterPro" id="IPR036259">
    <property type="entry name" value="MFS_trans_sf"/>
</dbReference>
<name>A0A1B9IEX3_9TREE</name>
<keyword evidence="5 7" id="KW-0472">Membrane</keyword>
<evidence type="ECO:0000256" key="1">
    <source>
        <dbReference type="ARBA" id="ARBA00004141"/>
    </source>
</evidence>
<evidence type="ECO:0000256" key="7">
    <source>
        <dbReference type="SAM" id="Phobius"/>
    </source>
</evidence>
<feature type="transmembrane region" description="Helical" evidence="7">
    <location>
        <begin position="137"/>
        <end position="158"/>
    </location>
</feature>
<sequence>MSSPEQEKFPAEVDAETTVNTAAVMTDESLDRRVLFKIDSIVLTMVTLVATLEFLDKNGLAYAAVFGLRTDTKLVGQQYSWLGSIFYFGYLGALLPCLYLVNVVHTGRFIGALTTLWGITIMCMAACHNFAGLATVRFFLGIFESGILPCFMVLQAKWWRRSEQALRTALWYNTFAGIFGGILSFAIGHINGKLAVWKYIFLIYGSVTILVGVIVFIALPDSPATAWFLKSDEKLRGAARLAENQQGQERKKFDLSQCLEAAKDPKYWVVILFVVAQSITNAGITNFNPLIISGFGYSQSKTTLMATPQAAVAFVAQVVLSSIVLFVPNIRCLLWMLSCLPALAGAIMVHTIDRVAHRHAALTGVYLMGFYNVPWVLCLSLVTSNNAGTTKKTFASVSVATAYAVGNIIGPQFFRSSQAPTYHLGIYAMMACFAIMCACGGMYWALVIYENSRRDRLYGKSSQDTQQIIDEAYSTGDTDGKNHNFRYSF</sequence>
<feature type="transmembrane region" description="Helical" evidence="7">
    <location>
        <begin position="426"/>
        <end position="449"/>
    </location>
</feature>
<evidence type="ECO:0000256" key="6">
    <source>
        <dbReference type="ARBA" id="ARBA00037968"/>
    </source>
</evidence>
<feature type="transmembrane region" description="Helical" evidence="7">
    <location>
        <begin position="364"/>
        <end position="382"/>
    </location>
</feature>
<evidence type="ECO:0000256" key="4">
    <source>
        <dbReference type="ARBA" id="ARBA00022989"/>
    </source>
</evidence>
<organism evidence="8 9">
    <name type="scientific">Kwoniella mangroviensis CBS 10435</name>
    <dbReference type="NCBI Taxonomy" id="1331196"/>
    <lineage>
        <taxon>Eukaryota</taxon>
        <taxon>Fungi</taxon>
        <taxon>Dikarya</taxon>
        <taxon>Basidiomycota</taxon>
        <taxon>Agaricomycotina</taxon>
        <taxon>Tremellomycetes</taxon>
        <taxon>Tremellales</taxon>
        <taxon>Cryptococcaceae</taxon>
        <taxon>Kwoniella</taxon>
    </lineage>
</organism>
<feature type="transmembrane region" description="Helical" evidence="7">
    <location>
        <begin position="109"/>
        <end position="131"/>
    </location>
</feature>
<keyword evidence="3 7" id="KW-0812">Transmembrane</keyword>
<dbReference type="AlphaFoldDB" id="A0A1B9IEX3"/>
<feature type="transmembrane region" description="Helical" evidence="7">
    <location>
        <begin position="267"/>
        <end position="284"/>
    </location>
</feature>
<feature type="transmembrane region" description="Helical" evidence="7">
    <location>
        <begin position="333"/>
        <end position="352"/>
    </location>
</feature>
<reference evidence="9" key="2">
    <citation type="submission" date="2013-12" db="EMBL/GenBank/DDBJ databases">
        <title>Evolution of pathogenesis and genome organization in the Tremellales.</title>
        <authorList>
            <person name="Cuomo C."/>
            <person name="Litvintseva A."/>
            <person name="Heitman J."/>
            <person name="Chen Y."/>
            <person name="Sun S."/>
            <person name="Springer D."/>
            <person name="Dromer F."/>
            <person name="Young S."/>
            <person name="Zeng Q."/>
            <person name="Chapman S."/>
            <person name="Gujja S."/>
            <person name="Saif S."/>
            <person name="Birren B."/>
        </authorList>
    </citation>
    <scope>NUCLEOTIDE SEQUENCE [LARGE SCALE GENOMIC DNA]</scope>
    <source>
        <strain evidence="9">CBS 10435</strain>
    </source>
</reference>
<dbReference type="FunFam" id="1.20.1250.20:FF:000064">
    <property type="entry name" value="MFS allantoate transporter"/>
    <property type="match status" value="1"/>
</dbReference>
<evidence type="ECO:0000313" key="8">
    <source>
        <dbReference type="EMBL" id="OCF54007.1"/>
    </source>
</evidence>
<evidence type="ECO:0008006" key="10">
    <source>
        <dbReference type="Google" id="ProtNLM"/>
    </source>
</evidence>
<comment type="subcellular location">
    <subcellularLocation>
        <location evidence="1">Membrane</location>
        <topology evidence="1">Multi-pass membrane protein</topology>
    </subcellularLocation>
</comment>
<evidence type="ECO:0000256" key="3">
    <source>
        <dbReference type="ARBA" id="ARBA00022692"/>
    </source>
</evidence>
<accession>A0A1B9IEX3</accession>
<dbReference type="PANTHER" id="PTHR43791:SF97">
    <property type="entry name" value="ALLANTOATE TRANSPORTER, PUTATIVE (AFU_ORTHOLOGUE AFUA_1G14700)-RELATED"/>
    <property type="match status" value="1"/>
</dbReference>
<dbReference type="InterPro" id="IPR011701">
    <property type="entry name" value="MFS"/>
</dbReference>